<keyword evidence="1" id="KW-0812">Transmembrane</keyword>
<dbReference type="AlphaFoldDB" id="A0A6G1IMY6"/>
<keyword evidence="3" id="KW-1185">Reference proteome</keyword>
<organism evidence="2 3">
    <name type="scientific">Lentithecium fluviatile CBS 122367</name>
    <dbReference type="NCBI Taxonomy" id="1168545"/>
    <lineage>
        <taxon>Eukaryota</taxon>
        <taxon>Fungi</taxon>
        <taxon>Dikarya</taxon>
        <taxon>Ascomycota</taxon>
        <taxon>Pezizomycotina</taxon>
        <taxon>Dothideomycetes</taxon>
        <taxon>Pleosporomycetidae</taxon>
        <taxon>Pleosporales</taxon>
        <taxon>Massarineae</taxon>
        <taxon>Lentitheciaceae</taxon>
        <taxon>Lentithecium</taxon>
    </lineage>
</organism>
<evidence type="ECO:0000313" key="2">
    <source>
        <dbReference type="EMBL" id="KAF2679582.1"/>
    </source>
</evidence>
<evidence type="ECO:0000256" key="1">
    <source>
        <dbReference type="SAM" id="Phobius"/>
    </source>
</evidence>
<reference evidence="2" key="1">
    <citation type="journal article" date="2020" name="Stud. Mycol.">
        <title>101 Dothideomycetes genomes: a test case for predicting lifestyles and emergence of pathogens.</title>
        <authorList>
            <person name="Haridas S."/>
            <person name="Albert R."/>
            <person name="Binder M."/>
            <person name="Bloem J."/>
            <person name="Labutti K."/>
            <person name="Salamov A."/>
            <person name="Andreopoulos B."/>
            <person name="Baker S."/>
            <person name="Barry K."/>
            <person name="Bills G."/>
            <person name="Bluhm B."/>
            <person name="Cannon C."/>
            <person name="Castanera R."/>
            <person name="Culley D."/>
            <person name="Daum C."/>
            <person name="Ezra D."/>
            <person name="Gonzalez J."/>
            <person name="Henrissat B."/>
            <person name="Kuo A."/>
            <person name="Liang C."/>
            <person name="Lipzen A."/>
            <person name="Lutzoni F."/>
            <person name="Magnuson J."/>
            <person name="Mondo S."/>
            <person name="Nolan M."/>
            <person name="Ohm R."/>
            <person name="Pangilinan J."/>
            <person name="Park H.-J."/>
            <person name="Ramirez L."/>
            <person name="Alfaro M."/>
            <person name="Sun H."/>
            <person name="Tritt A."/>
            <person name="Yoshinaga Y."/>
            <person name="Zwiers L.-H."/>
            <person name="Turgeon B."/>
            <person name="Goodwin S."/>
            <person name="Spatafora J."/>
            <person name="Crous P."/>
            <person name="Grigoriev I."/>
        </authorList>
    </citation>
    <scope>NUCLEOTIDE SEQUENCE</scope>
    <source>
        <strain evidence="2">CBS 122367</strain>
    </source>
</reference>
<dbReference type="Proteomes" id="UP000799291">
    <property type="component" value="Unassembled WGS sequence"/>
</dbReference>
<sequence>MDPLSVTASIIAILLLSYKVIRYLTDVKDAPKERAKCAVEALNLHSLLLN</sequence>
<keyword evidence="1" id="KW-0472">Membrane</keyword>
<evidence type="ECO:0000313" key="3">
    <source>
        <dbReference type="Proteomes" id="UP000799291"/>
    </source>
</evidence>
<keyword evidence="1" id="KW-1133">Transmembrane helix</keyword>
<feature type="transmembrane region" description="Helical" evidence="1">
    <location>
        <begin position="6"/>
        <end position="24"/>
    </location>
</feature>
<accession>A0A6G1IMY6</accession>
<protein>
    <submittedName>
        <fullName evidence="2">Uncharacterized protein</fullName>
    </submittedName>
</protein>
<proteinExistence type="predicted"/>
<gene>
    <name evidence="2" type="ORF">K458DRAFT_313887</name>
</gene>
<name>A0A6G1IMY6_9PLEO</name>
<dbReference type="OrthoDB" id="195446at2759"/>
<dbReference type="EMBL" id="MU005602">
    <property type="protein sequence ID" value="KAF2679582.1"/>
    <property type="molecule type" value="Genomic_DNA"/>
</dbReference>